<evidence type="ECO:0000313" key="3">
    <source>
        <dbReference type="Proteomes" id="UP000654345"/>
    </source>
</evidence>
<protein>
    <submittedName>
        <fullName evidence="2">Uncharacterized protein</fullName>
    </submittedName>
</protein>
<evidence type="ECO:0000313" key="2">
    <source>
        <dbReference type="EMBL" id="GHO55949.1"/>
    </source>
</evidence>
<feature type="compositionally biased region" description="Basic and acidic residues" evidence="1">
    <location>
        <begin position="26"/>
        <end position="41"/>
    </location>
</feature>
<name>A0ABQ3USZ8_9CHLR</name>
<evidence type="ECO:0000256" key="1">
    <source>
        <dbReference type="SAM" id="MobiDB-lite"/>
    </source>
</evidence>
<organism evidence="2 3">
    <name type="scientific">Ktedonobacter robiniae</name>
    <dbReference type="NCBI Taxonomy" id="2778365"/>
    <lineage>
        <taxon>Bacteria</taxon>
        <taxon>Bacillati</taxon>
        <taxon>Chloroflexota</taxon>
        <taxon>Ktedonobacteria</taxon>
        <taxon>Ktedonobacterales</taxon>
        <taxon>Ktedonobacteraceae</taxon>
        <taxon>Ktedonobacter</taxon>
    </lineage>
</organism>
<keyword evidence="3" id="KW-1185">Reference proteome</keyword>
<accession>A0ABQ3USZ8</accession>
<comment type="caution">
    <text evidence="2">The sequence shown here is derived from an EMBL/GenBank/DDBJ whole genome shotgun (WGS) entry which is preliminary data.</text>
</comment>
<feature type="region of interest" description="Disordered" evidence="1">
    <location>
        <begin position="21"/>
        <end position="41"/>
    </location>
</feature>
<reference evidence="2 3" key="1">
    <citation type="journal article" date="2021" name="Int. J. Syst. Evol. Microbiol.">
        <title>Reticulibacter mediterranei gen. nov., sp. nov., within the new family Reticulibacteraceae fam. nov., and Ktedonospora formicarum gen. nov., sp. nov., Ktedonobacter robiniae sp. nov., Dictyobacter formicarum sp. nov. and Dictyobacter arantiisoli sp. nov., belonging to the class Ktedonobacteria.</title>
        <authorList>
            <person name="Yabe S."/>
            <person name="Zheng Y."/>
            <person name="Wang C.M."/>
            <person name="Sakai Y."/>
            <person name="Abe K."/>
            <person name="Yokota A."/>
            <person name="Donadio S."/>
            <person name="Cavaletti L."/>
            <person name="Monciardini P."/>
        </authorList>
    </citation>
    <scope>NUCLEOTIDE SEQUENCE [LARGE SCALE GENOMIC DNA]</scope>
    <source>
        <strain evidence="2 3">SOSP1-30</strain>
    </source>
</reference>
<sequence length="41" mass="4813">MTTENDSVTLGFDLIFPGLLPFDESYTPKEEERREHQLDNQ</sequence>
<gene>
    <name evidence="2" type="ORF">KSB_44240</name>
</gene>
<dbReference type="Proteomes" id="UP000654345">
    <property type="component" value="Unassembled WGS sequence"/>
</dbReference>
<proteinExistence type="predicted"/>
<dbReference type="EMBL" id="BNJG01000002">
    <property type="protein sequence ID" value="GHO55949.1"/>
    <property type="molecule type" value="Genomic_DNA"/>
</dbReference>